<dbReference type="EMBL" id="CAUH01003043">
    <property type="protein sequence ID" value="CCU76806.1"/>
    <property type="molecule type" value="Genomic_DNA"/>
</dbReference>
<feature type="compositionally biased region" description="Polar residues" evidence="1">
    <location>
        <begin position="51"/>
        <end position="75"/>
    </location>
</feature>
<evidence type="ECO:0000313" key="4">
    <source>
        <dbReference type="Proteomes" id="UP000015441"/>
    </source>
</evidence>
<dbReference type="GO" id="GO:0043130">
    <property type="term" value="F:ubiquitin binding"/>
    <property type="evidence" value="ECO:0007669"/>
    <property type="project" value="TreeGrafter"/>
</dbReference>
<dbReference type="InterPro" id="IPR001012">
    <property type="entry name" value="UBX_dom"/>
</dbReference>
<dbReference type="CDD" id="cd01767">
    <property type="entry name" value="UBX"/>
    <property type="match status" value="1"/>
</dbReference>
<dbReference type="Gene3D" id="1.10.8.10">
    <property type="entry name" value="DNA helicase RuvA subunit, C-terminal domain"/>
    <property type="match status" value="1"/>
</dbReference>
<dbReference type="AlphaFoldDB" id="N1J9G7"/>
<dbReference type="OrthoDB" id="270602at2759"/>
<evidence type="ECO:0000256" key="1">
    <source>
        <dbReference type="SAM" id="MobiDB-lite"/>
    </source>
</evidence>
<dbReference type="SUPFAM" id="SSF54236">
    <property type="entry name" value="Ubiquitin-like"/>
    <property type="match status" value="1"/>
</dbReference>
<sequence length="533" mass="59840">MDREVEDFIAFTGASDQVARQYLGLTDNNSEQAIQLFFDSPDLATSLNHAPVESASSIPTTTRTQPKITGPQNSRNTNNLDNNDTMSVDIEDDEVIAISEKQFTAKEKSKTFDDDESIARKIQAQLYEGGDPKILNDIDSVRAPLERRTEILVGGAEEDWQDNPMHASALQQMRVASSTRPGVFNQIPTPSIWDQGNSRGLGLGIASGGVSETSKAARLAELFRPPFELMRQVPWDIARDQGKEEEKWMLVNVQDQSIFDCQQLNRDIWKNDGIKEIIKENFIFVQYSKDDPRGAQYIQYYFQNKDSSAAYPHIAIVDPRTGEQVKVWSGRPVPQAPDFLMQLYEFLDRYSLDINKKNPVANRKPDDSLPHGIDSLTEEQMLDLALLNSLANCAAPVHKETDPDDLTKLPGIVQKGKGKDSEHTQAESSSLDPPKLFSLIPSDQPHTEPVMGPGTTRIQFKHSDGRIVRVFREDESVRRIYEWLKSEPIESKEGVEFELKGMGKDLINHLDQSIGECGLKNGTVMVEFLQSDD</sequence>
<dbReference type="STRING" id="546991.N1J9G7"/>
<dbReference type="CDD" id="cd02958">
    <property type="entry name" value="UAS"/>
    <property type="match status" value="1"/>
</dbReference>
<feature type="region of interest" description="Disordered" evidence="1">
    <location>
        <begin position="398"/>
        <end position="435"/>
    </location>
</feature>
<dbReference type="Pfam" id="PF13899">
    <property type="entry name" value="Thioredoxin_7"/>
    <property type="match status" value="1"/>
</dbReference>
<dbReference type="GO" id="GO:0005634">
    <property type="term" value="C:nucleus"/>
    <property type="evidence" value="ECO:0007669"/>
    <property type="project" value="TreeGrafter"/>
</dbReference>
<protein>
    <submittedName>
        <fullName evidence="3">UBX domain-containing protein</fullName>
    </submittedName>
</protein>
<dbReference type="PANTHER" id="PTHR23322">
    <property type="entry name" value="FAS-ASSOCIATED PROTEIN"/>
    <property type="match status" value="1"/>
</dbReference>
<dbReference type="GO" id="GO:0043161">
    <property type="term" value="P:proteasome-mediated ubiquitin-dependent protein catabolic process"/>
    <property type="evidence" value="ECO:0007669"/>
    <property type="project" value="TreeGrafter"/>
</dbReference>
<feature type="region of interest" description="Disordered" evidence="1">
    <location>
        <begin position="51"/>
        <end position="85"/>
    </location>
</feature>
<dbReference type="InterPro" id="IPR036249">
    <property type="entry name" value="Thioredoxin-like_sf"/>
</dbReference>
<feature type="compositionally biased region" description="Low complexity" evidence="1">
    <location>
        <begin position="76"/>
        <end position="85"/>
    </location>
</feature>
<name>N1J9G7_BLUG1</name>
<dbReference type="SUPFAM" id="SSF52833">
    <property type="entry name" value="Thioredoxin-like"/>
    <property type="match status" value="1"/>
</dbReference>
<dbReference type="Gene3D" id="3.10.20.90">
    <property type="entry name" value="Phosphatidylinositol 3-kinase Catalytic Subunit, Chain A, domain 1"/>
    <property type="match status" value="1"/>
</dbReference>
<dbReference type="Pfam" id="PF00789">
    <property type="entry name" value="UBX"/>
    <property type="match status" value="1"/>
</dbReference>
<comment type="caution">
    <text evidence="3">The sequence shown here is derived from an EMBL/GenBank/DDBJ whole genome shotgun (WGS) entry which is preliminary data.</text>
</comment>
<dbReference type="InParanoid" id="N1J9G7"/>
<dbReference type="Gene3D" id="3.40.30.10">
    <property type="entry name" value="Glutaredoxin"/>
    <property type="match status" value="1"/>
</dbReference>
<feature type="compositionally biased region" description="Basic and acidic residues" evidence="1">
    <location>
        <begin position="398"/>
        <end position="407"/>
    </location>
</feature>
<dbReference type="SUPFAM" id="SSF46934">
    <property type="entry name" value="UBA-like"/>
    <property type="match status" value="1"/>
</dbReference>
<dbReference type="Pfam" id="PF14555">
    <property type="entry name" value="UBA_4"/>
    <property type="match status" value="1"/>
</dbReference>
<keyword evidence="4" id="KW-1185">Reference proteome</keyword>
<dbReference type="InterPro" id="IPR029071">
    <property type="entry name" value="Ubiquitin-like_domsf"/>
</dbReference>
<dbReference type="Proteomes" id="UP000015441">
    <property type="component" value="Unassembled WGS sequence"/>
</dbReference>
<dbReference type="eggNOG" id="KOG1364">
    <property type="taxonomic scope" value="Eukaryota"/>
</dbReference>
<dbReference type="InterPro" id="IPR050730">
    <property type="entry name" value="UBX_domain-protein"/>
</dbReference>
<feature type="domain" description="UAS" evidence="2">
    <location>
        <begin position="218"/>
        <end position="344"/>
    </location>
</feature>
<dbReference type="FunCoup" id="N1J9G7">
    <property type="interactions" value="936"/>
</dbReference>
<gene>
    <name evidence="3" type="ORF">BGHDH14_bgh01685</name>
</gene>
<dbReference type="InterPro" id="IPR009060">
    <property type="entry name" value="UBA-like_sf"/>
</dbReference>
<dbReference type="SMART" id="SM00594">
    <property type="entry name" value="UAS"/>
    <property type="match status" value="1"/>
</dbReference>
<evidence type="ECO:0000259" key="2">
    <source>
        <dbReference type="SMART" id="SM00594"/>
    </source>
</evidence>
<evidence type="ECO:0000313" key="3">
    <source>
        <dbReference type="EMBL" id="CCU76806.1"/>
    </source>
</evidence>
<proteinExistence type="predicted"/>
<dbReference type="InterPro" id="IPR006577">
    <property type="entry name" value="UAS"/>
</dbReference>
<dbReference type="HOGENOM" id="CLU_021255_2_0_1"/>
<dbReference type="PANTHER" id="PTHR23322:SF6">
    <property type="entry name" value="UBX DOMAIN-CONTAINING PROTEIN 7"/>
    <property type="match status" value="1"/>
</dbReference>
<accession>N1J9G7</accession>
<reference evidence="3 4" key="1">
    <citation type="journal article" date="2010" name="Science">
        <title>Genome expansion and gene loss in powdery mildew fungi reveal tradeoffs in extreme parasitism.</title>
        <authorList>
            <person name="Spanu P.D."/>
            <person name="Abbott J.C."/>
            <person name="Amselem J."/>
            <person name="Burgis T.A."/>
            <person name="Soanes D.M."/>
            <person name="Stueber K."/>
            <person name="Ver Loren van Themaat E."/>
            <person name="Brown J.K.M."/>
            <person name="Butcher S.A."/>
            <person name="Gurr S.J."/>
            <person name="Lebrun M.-H."/>
            <person name="Ridout C.J."/>
            <person name="Schulze-Lefert P."/>
            <person name="Talbot N.J."/>
            <person name="Ahmadinejad N."/>
            <person name="Ametz C."/>
            <person name="Barton G.R."/>
            <person name="Benjdia M."/>
            <person name="Bidzinski P."/>
            <person name="Bindschedler L.V."/>
            <person name="Both M."/>
            <person name="Brewer M.T."/>
            <person name="Cadle-Davidson L."/>
            <person name="Cadle-Davidson M.M."/>
            <person name="Collemare J."/>
            <person name="Cramer R."/>
            <person name="Frenkel O."/>
            <person name="Godfrey D."/>
            <person name="Harriman J."/>
            <person name="Hoede C."/>
            <person name="King B.C."/>
            <person name="Klages S."/>
            <person name="Kleemann J."/>
            <person name="Knoll D."/>
            <person name="Koti P.S."/>
            <person name="Kreplak J."/>
            <person name="Lopez-Ruiz F.J."/>
            <person name="Lu X."/>
            <person name="Maekawa T."/>
            <person name="Mahanil S."/>
            <person name="Micali C."/>
            <person name="Milgroom M.G."/>
            <person name="Montana G."/>
            <person name="Noir S."/>
            <person name="O'Connell R.J."/>
            <person name="Oberhaensli S."/>
            <person name="Parlange F."/>
            <person name="Pedersen C."/>
            <person name="Quesneville H."/>
            <person name="Reinhardt R."/>
            <person name="Rott M."/>
            <person name="Sacristan S."/>
            <person name="Schmidt S.M."/>
            <person name="Schoen M."/>
            <person name="Skamnioti P."/>
            <person name="Sommer H."/>
            <person name="Stephens A."/>
            <person name="Takahara H."/>
            <person name="Thordal-Christensen H."/>
            <person name="Vigouroux M."/>
            <person name="Wessling R."/>
            <person name="Wicker T."/>
            <person name="Panstruga R."/>
        </authorList>
    </citation>
    <scope>NUCLEOTIDE SEQUENCE [LARGE SCALE GENOMIC DNA]</scope>
    <source>
        <strain evidence="3">DH14</strain>
    </source>
</reference>
<organism evidence="3 4">
    <name type="scientific">Blumeria graminis f. sp. hordei (strain DH14)</name>
    <name type="common">Barley powdery mildew</name>
    <name type="synonym">Oidium monilioides f. sp. hordei</name>
    <dbReference type="NCBI Taxonomy" id="546991"/>
    <lineage>
        <taxon>Eukaryota</taxon>
        <taxon>Fungi</taxon>
        <taxon>Dikarya</taxon>
        <taxon>Ascomycota</taxon>
        <taxon>Pezizomycotina</taxon>
        <taxon>Leotiomycetes</taxon>
        <taxon>Erysiphales</taxon>
        <taxon>Erysiphaceae</taxon>
        <taxon>Blumeria</taxon>
        <taxon>Blumeria hordei</taxon>
    </lineage>
</organism>